<name>A0ABT8KKY8_9BACT</name>
<reference evidence="1" key="1">
    <citation type="submission" date="2023-06" db="EMBL/GenBank/DDBJ databases">
        <title>Genomic of Parafulvivirga corallium.</title>
        <authorList>
            <person name="Wang G."/>
        </authorList>
    </citation>
    <scope>NUCLEOTIDE SEQUENCE</scope>
    <source>
        <strain evidence="1">BMA10</strain>
    </source>
</reference>
<dbReference type="RefSeq" id="WP_346751406.1">
    <property type="nucleotide sequence ID" value="NZ_JAUJEA010000002.1"/>
</dbReference>
<proteinExistence type="predicted"/>
<gene>
    <name evidence="1" type="ORF">QQ008_08415</name>
</gene>
<evidence type="ECO:0000313" key="2">
    <source>
        <dbReference type="Proteomes" id="UP001172082"/>
    </source>
</evidence>
<keyword evidence="2" id="KW-1185">Reference proteome</keyword>
<evidence type="ECO:0000313" key="1">
    <source>
        <dbReference type="EMBL" id="MDN5201382.1"/>
    </source>
</evidence>
<accession>A0ABT8KKY8</accession>
<dbReference type="SUPFAM" id="SSF56935">
    <property type="entry name" value="Porins"/>
    <property type="match status" value="1"/>
</dbReference>
<sequence>MKKLKLLIICLFILSHYELLAQEEASEKGLLEISGSADIYYKYDFSGEANVPTSFASDQNSFSIGMLNLILSKEMGKFSFVGDVSLGPRSAQSLPPYSAEGVSDPSFNIQNLYVSYALSEKVSVTAGYMGTFVGYEVISPVDNFNYSTSYLFSYGPFQNAGLKFDFSISENVAFMVGVFNDWNLYSQNGNDISSIGAQLFLSPVNGWEAYFNFITGDSDGTEFDLTTTYQISDKLKLGLNAASWNNGEDGDMESKFSGVALYTNYAFTDAFALGLRGEKFSTEGSGYIGFVRDTGVDTGVPSFTGTEAEDVTSFTITGNIGSGPLKLIPELRLDSADKEVFIDADGQASKSAMQFLLAAVFSF</sequence>
<dbReference type="InterPro" id="IPR011486">
    <property type="entry name" value="BBP2"/>
</dbReference>
<dbReference type="Proteomes" id="UP001172082">
    <property type="component" value="Unassembled WGS sequence"/>
</dbReference>
<protein>
    <submittedName>
        <fullName evidence="1">Outer membrane beta-barrel protein</fullName>
    </submittedName>
</protein>
<organism evidence="1 2">
    <name type="scientific">Splendidivirga corallicola</name>
    <dbReference type="NCBI Taxonomy" id="3051826"/>
    <lineage>
        <taxon>Bacteria</taxon>
        <taxon>Pseudomonadati</taxon>
        <taxon>Bacteroidota</taxon>
        <taxon>Cytophagia</taxon>
        <taxon>Cytophagales</taxon>
        <taxon>Splendidivirgaceae</taxon>
        <taxon>Splendidivirga</taxon>
    </lineage>
</organism>
<comment type="caution">
    <text evidence="1">The sequence shown here is derived from an EMBL/GenBank/DDBJ whole genome shotgun (WGS) entry which is preliminary data.</text>
</comment>
<dbReference type="EMBL" id="JAUJEA010000002">
    <property type="protein sequence ID" value="MDN5201382.1"/>
    <property type="molecule type" value="Genomic_DNA"/>
</dbReference>
<dbReference type="Pfam" id="PF07642">
    <property type="entry name" value="BBP2"/>
    <property type="match status" value="1"/>
</dbReference>